<dbReference type="EMBL" id="FMHV01000002">
    <property type="protein sequence ID" value="SCL29334.1"/>
    <property type="molecule type" value="Genomic_DNA"/>
</dbReference>
<keyword evidence="4" id="KW-1185">Reference proteome</keyword>
<dbReference type="OrthoDB" id="3403237at2"/>
<feature type="transmembrane region" description="Helical" evidence="2">
    <location>
        <begin position="177"/>
        <end position="196"/>
    </location>
</feature>
<dbReference type="AlphaFoldDB" id="A0A1C6SIF8"/>
<dbReference type="Proteomes" id="UP000199413">
    <property type="component" value="Unassembled WGS sequence"/>
</dbReference>
<accession>A0A1C6SIF8</accession>
<sequence length="214" mass="21481">MWESIAAPVVGMTAAVAGAVAPTPSPAVDVAPALTSTPFGALPGQRVTHTVTISGGGALTAARVTFTTTADLDGVTARAEPGRCAVSARTVVCDLGDLRLAAGSPAPQITITGRMGPGTPPGTLIRNRVSVASAQSTATGAAIASNAYLLPGSAPTAQPRQESQAATRVQPPARSRWVTAVAAVVVAGAVAAAALLTRRRLRRRRAQPGSPRRL</sequence>
<gene>
    <name evidence="3" type="ORF">GA0070624_3863</name>
</gene>
<evidence type="ECO:0008006" key="5">
    <source>
        <dbReference type="Google" id="ProtNLM"/>
    </source>
</evidence>
<reference evidence="4" key="1">
    <citation type="submission" date="2016-06" db="EMBL/GenBank/DDBJ databases">
        <authorList>
            <person name="Varghese N."/>
            <person name="Submissions Spin"/>
        </authorList>
    </citation>
    <scope>NUCLEOTIDE SEQUENCE [LARGE SCALE GENOMIC DNA]</scope>
    <source>
        <strain evidence="4">DSM 45431</strain>
    </source>
</reference>
<evidence type="ECO:0000313" key="3">
    <source>
        <dbReference type="EMBL" id="SCL29334.1"/>
    </source>
</evidence>
<dbReference type="RefSeq" id="WP_141715080.1">
    <property type="nucleotide sequence ID" value="NZ_FMHV01000002.1"/>
</dbReference>
<evidence type="ECO:0000256" key="1">
    <source>
        <dbReference type="SAM" id="MobiDB-lite"/>
    </source>
</evidence>
<keyword evidence="2" id="KW-1133">Transmembrane helix</keyword>
<dbReference type="STRING" id="568872.GA0070624_3863"/>
<feature type="compositionally biased region" description="Polar residues" evidence="1">
    <location>
        <begin position="155"/>
        <end position="167"/>
    </location>
</feature>
<proteinExistence type="predicted"/>
<evidence type="ECO:0000313" key="4">
    <source>
        <dbReference type="Proteomes" id="UP000199413"/>
    </source>
</evidence>
<name>A0A1C6SIF8_9ACTN</name>
<keyword evidence="2" id="KW-0812">Transmembrane</keyword>
<evidence type="ECO:0000256" key="2">
    <source>
        <dbReference type="SAM" id="Phobius"/>
    </source>
</evidence>
<organism evidence="3 4">
    <name type="scientific">Micromonospora rhizosphaerae</name>
    <dbReference type="NCBI Taxonomy" id="568872"/>
    <lineage>
        <taxon>Bacteria</taxon>
        <taxon>Bacillati</taxon>
        <taxon>Actinomycetota</taxon>
        <taxon>Actinomycetes</taxon>
        <taxon>Micromonosporales</taxon>
        <taxon>Micromonosporaceae</taxon>
        <taxon>Micromonospora</taxon>
    </lineage>
</organism>
<feature type="region of interest" description="Disordered" evidence="1">
    <location>
        <begin position="153"/>
        <end position="172"/>
    </location>
</feature>
<keyword evidence="2" id="KW-0472">Membrane</keyword>
<protein>
    <recommendedName>
        <fullName evidence="5">DUF11 domain-containing protein</fullName>
    </recommendedName>
</protein>